<keyword evidence="1" id="KW-1133">Transmembrane helix</keyword>
<organism evidence="2 3">
    <name type="scientific">Mycoplasmopsis citelli</name>
    <dbReference type="NCBI Taxonomy" id="171281"/>
    <lineage>
        <taxon>Bacteria</taxon>
        <taxon>Bacillati</taxon>
        <taxon>Mycoplasmatota</taxon>
        <taxon>Mycoplasmoidales</taxon>
        <taxon>Metamycoplasmataceae</taxon>
        <taxon>Mycoplasmopsis</taxon>
    </lineage>
</organism>
<sequence length="298" mass="35121">MFQPKNSNDTVEMYSSNELQKHINEQEKIINKYQDPQQTLSPVTYKVIQKEKRILKITAIFWILIILATLASALSNYLINTRIEPSSGIFNWILIGIAFVLSVYMLFKKLIRIKDFKNIEKRYRENVVIGDIAASTVFADLYKSLSKRVVTYTWLYVFFMTFFALNLLFLFLLNRAGLWEFKTSPESSFRIEFTINFKKMFTSWFGNTNAVLIIGLVIVILITILYLYLNLYNRSRIFDVKSLIVHDSAQFITEADQAKKSLNKAWRNTYIIIFILVYVLPFALFLFLLWRGIIRRKK</sequence>
<feature type="transmembrane region" description="Helical" evidence="1">
    <location>
        <begin position="208"/>
        <end position="229"/>
    </location>
</feature>
<keyword evidence="1" id="KW-0472">Membrane</keyword>
<feature type="transmembrane region" description="Helical" evidence="1">
    <location>
        <begin position="54"/>
        <end position="77"/>
    </location>
</feature>
<feature type="transmembrane region" description="Helical" evidence="1">
    <location>
        <begin position="151"/>
        <end position="173"/>
    </location>
</feature>
<gene>
    <name evidence="2" type="ORF">NCTC10181_00522</name>
</gene>
<dbReference type="AlphaFoldDB" id="A0A449B2A8"/>
<dbReference type="NCBIfam" id="NF045846">
    <property type="entry name" value="MSC0882_dom"/>
    <property type="match status" value="1"/>
</dbReference>
<feature type="transmembrane region" description="Helical" evidence="1">
    <location>
        <begin position="270"/>
        <end position="290"/>
    </location>
</feature>
<dbReference type="EMBL" id="LR215036">
    <property type="protein sequence ID" value="VEU74664.1"/>
    <property type="molecule type" value="Genomic_DNA"/>
</dbReference>
<accession>A0A449B2A8</accession>
<proteinExistence type="predicted"/>
<dbReference type="OrthoDB" id="398791at2"/>
<feature type="transmembrane region" description="Helical" evidence="1">
    <location>
        <begin position="89"/>
        <end position="107"/>
    </location>
</feature>
<dbReference type="KEGG" id="mcit:NCTC10181_00522"/>
<keyword evidence="3" id="KW-1185">Reference proteome</keyword>
<dbReference type="InterPro" id="IPR059214">
    <property type="entry name" value="MSC_0882-like"/>
</dbReference>
<evidence type="ECO:0000256" key="1">
    <source>
        <dbReference type="SAM" id="Phobius"/>
    </source>
</evidence>
<dbReference type="RefSeq" id="WP_129725473.1">
    <property type="nucleotide sequence ID" value="NZ_CP101807.1"/>
</dbReference>
<keyword evidence="1" id="KW-0812">Transmembrane</keyword>
<evidence type="ECO:0000313" key="2">
    <source>
        <dbReference type="EMBL" id="VEU74664.1"/>
    </source>
</evidence>
<evidence type="ECO:0000313" key="3">
    <source>
        <dbReference type="Proteomes" id="UP000290985"/>
    </source>
</evidence>
<name>A0A449B2A8_9BACT</name>
<reference evidence="2 3" key="1">
    <citation type="submission" date="2019-01" db="EMBL/GenBank/DDBJ databases">
        <authorList>
            <consortium name="Pathogen Informatics"/>
        </authorList>
    </citation>
    <scope>NUCLEOTIDE SEQUENCE [LARGE SCALE GENOMIC DNA]</scope>
    <source>
        <strain evidence="2 3">NCTC10181</strain>
    </source>
</reference>
<protein>
    <submittedName>
        <fullName evidence="2">Uncharacterized protein</fullName>
    </submittedName>
</protein>
<dbReference type="Proteomes" id="UP000290985">
    <property type="component" value="Chromosome"/>
</dbReference>